<name>A0A401QAY9_SCYTO</name>
<keyword evidence="2" id="KW-0472">Membrane</keyword>
<reference evidence="3 4" key="1">
    <citation type="journal article" date="2018" name="Nat. Ecol. Evol.">
        <title>Shark genomes provide insights into elasmobranch evolution and the origin of vertebrates.</title>
        <authorList>
            <person name="Hara Y"/>
            <person name="Yamaguchi K"/>
            <person name="Onimaru K"/>
            <person name="Kadota M"/>
            <person name="Koyanagi M"/>
            <person name="Keeley SD"/>
            <person name="Tatsumi K"/>
            <person name="Tanaka K"/>
            <person name="Motone F"/>
            <person name="Kageyama Y"/>
            <person name="Nozu R"/>
            <person name="Adachi N"/>
            <person name="Nishimura O"/>
            <person name="Nakagawa R"/>
            <person name="Tanegashima C"/>
            <person name="Kiyatake I"/>
            <person name="Matsumoto R"/>
            <person name="Murakumo K"/>
            <person name="Nishida K"/>
            <person name="Terakita A"/>
            <person name="Kuratani S"/>
            <person name="Sato K"/>
            <person name="Hyodo S Kuraku.S."/>
        </authorList>
    </citation>
    <scope>NUCLEOTIDE SEQUENCE [LARGE SCALE GENOMIC DNA]</scope>
</reference>
<keyword evidence="4" id="KW-1185">Reference proteome</keyword>
<dbReference type="EMBL" id="BFAA01023532">
    <property type="protein sequence ID" value="GCB82553.1"/>
    <property type="molecule type" value="Genomic_DNA"/>
</dbReference>
<protein>
    <submittedName>
        <fullName evidence="3">Uncharacterized protein</fullName>
    </submittedName>
</protein>
<feature type="region of interest" description="Disordered" evidence="1">
    <location>
        <begin position="72"/>
        <end position="91"/>
    </location>
</feature>
<dbReference type="AlphaFoldDB" id="A0A401QAY9"/>
<accession>A0A401QAY9</accession>
<evidence type="ECO:0000256" key="2">
    <source>
        <dbReference type="SAM" id="Phobius"/>
    </source>
</evidence>
<organism evidence="3 4">
    <name type="scientific">Scyliorhinus torazame</name>
    <name type="common">Cloudy catshark</name>
    <name type="synonym">Catulus torazame</name>
    <dbReference type="NCBI Taxonomy" id="75743"/>
    <lineage>
        <taxon>Eukaryota</taxon>
        <taxon>Metazoa</taxon>
        <taxon>Chordata</taxon>
        <taxon>Craniata</taxon>
        <taxon>Vertebrata</taxon>
        <taxon>Chondrichthyes</taxon>
        <taxon>Elasmobranchii</taxon>
        <taxon>Galeomorphii</taxon>
        <taxon>Galeoidea</taxon>
        <taxon>Carcharhiniformes</taxon>
        <taxon>Scyliorhinidae</taxon>
        <taxon>Scyliorhinus</taxon>
    </lineage>
</organism>
<evidence type="ECO:0000256" key="1">
    <source>
        <dbReference type="SAM" id="MobiDB-lite"/>
    </source>
</evidence>
<sequence>LAASEAVDNFTFCYHSCICKVLFDNTTSPNSTEAPGSDVPIAAIVAPCVIGGVLLVIIILAVVFIKLKGKRRDEGTYNPSQQEQIGTRTQVNHTLKLPPEERLI</sequence>
<keyword evidence="2" id="KW-1133">Transmembrane helix</keyword>
<dbReference type="OMA" id="YHSCICK"/>
<evidence type="ECO:0000313" key="3">
    <source>
        <dbReference type="EMBL" id="GCB82553.1"/>
    </source>
</evidence>
<dbReference type="Proteomes" id="UP000288216">
    <property type="component" value="Unassembled WGS sequence"/>
</dbReference>
<feature type="compositionally biased region" description="Polar residues" evidence="1">
    <location>
        <begin position="77"/>
        <end position="91"/>
    </location>
</feature>
<keyword evidence="2" id="KW-0812">Transmembrane</keyword>
<evidence type="ECO:0000313" key="4">
    <source>
        <dbReference type="Proteomes" id="UP000288216"/>
    </source>
</evidence>
<dbReference type="STRING" id="75743.A0A401QAY9"/>
<feature type="transmembrane region" description="Helical" evidence="2">
    <location>
        <begin position="41"/>
        <end position="65"/>
    </location>
</feature>
<feature type="non-terminal residue" evidence="3">
    <location>
        <position position="1"/>
    </location>
</feature>
<gene>
    <name evidence="3" type="ORF">scyTo_0022687</name>
</gene>
<dbReference type="OrthoDB" id="9949034at2759"/>
<proteinExistence type="predicted"/>
<comment type="caution">
    <text evidence="3">The sequence shown here is derived from an EMBL/GenBank/DDBJ whole genome shotgun (WGS) entry which is preliminary data.</text>
</comment>